<keyword evidence="2 6" id="KW-0812">Transmembrane</keyword>
<dbReference type="InterPro" id="IPR006480">
    <property type="entry name" value="Phage_holin_4_1"/>
</dbReference>
<evidence type="ECO:0000256" key="5">
    <source>
        <dbReference type="ARBA" id="ARBA00023600"/>
    </source>
</evidence>
<dbReference type="AlphaFoldDB" id="A0A9J6ZEW6"/>
<accession>A0A9J6ZEW6</accession>
<evidence type="ECO:0000256" key="6">
    <source>
        <dbReference type="SAM" id="Phobius"/>
    </source>
</evidence>
<dbReference type="GO" id="GO:0016020">
    <property type="term" value="C:membrane"/>
    <property type="evidence" value="ECO:0007669"/>
    <property type="project" value="UniProtKB-SubCell"/>
</dbReference>
<dbReference type="Proteomes" id="UP001056756">
    <property type="component" value="Chromosome"/>
</dbReference>
<dbReference type="EMBL" id="CP097899">
    <property type="protein sequence ID" value="URN94629.1"/>
    <property type="molecule type" value="Genomic_DNA"/>
</dbReference>
<feature type="transmembrane region" description="Helical" evidence="6">
    <location>
        <begin position="29"/>
        <end position="46"/>
    </location>
</feature>
<evidence type="ECO:0000256" key="4">
    <source>
        <dbReference type="ARBA" id="ARBA00023136"/>
    </source>
</evidence>
<comment type="similarity">
    <text evidence="5">Belongs to the bacteriophage holin family. Cp-1 holin subfamily.</text>
</comment>
<feature type="transmembrane region" description="Helical" evidence="6">
    <location>
        <begin position="58"/>
        <end position="78"/>
    </location>
</feature>
<dbReference type="KEGG" id="plig:NAG76_22900"/>
<evidence type="ECO:0000256" key="3">
    <source>
        <dbReference type="ARBA" id="ARBA00022989"/>
    </source>
</evidence>
<keyword evidence="4 6" id="KW-0472">Membrane</keyword>
<evidence type="ECO:0000313" key="7">
    <source>
        <dbReference type="EMBL" id="URN94629.1"/>
    </source>
</evidence>
<evidence type="ECO:0000256" key="2">
    <source>
        <dbReference type="ARBA" id="ARBA00022692"/>
    </source>
</evidence>
<reference evidence="7" key="1">
    <citation type="submission" date="2022-05" db="EMBL/GenBank/DDBJ databases">
        <title>Novel bacterial taxa in a minimal lignocellulolytic consortium and its capacity to transform plastics disclosed by genome-resolved metagenomics.</title>
        <authorList>
            <person name="Rodriguez C.A.D."/>
            <person name="Diaz-Garcia L."/>
            <person name="Herrera K."/>
            <person name="Tarazona N.A."/>
            <person name="Sproer C."/>
            <person name="Overmann J."/>
            <person name="Jimenez D.J."/>
        </authorList>
    </citation>
    <scope>NUCLEOTIDE SEQUENCE</scope>
    <source>
        <strain evidence="7">MAG5</strain>
    </source>
</reference>
<evidence type="ECO:0000313" key="8">
    <source>
        <dbReference type="Proteomes" id="UP001056756"/>
    </source>
</evidence>
<keyword evidence="3 6" id="KW-1133">Transmembrane helix</keyword>
<feature type="transmembrane region" description="Helical" evidence="6">
    <location>
        <begin position="7"/>
        <end position="23"/>
    </location>
</feature>
<dbReference type="Pfam" id="PF05105">
    <property type="entry name" value="Phage_holin_4_1"/>
    <property type="match status" value="1"/>
</dbReference>
<feature type="transmembrane region" description="Helical" evidence="6">
    <location>
        <begin position="84"/>
        <end position="105"/>
    </location>
</feature>
<evidence type="ECO:0000256" key="1">
    <source>
        <dbReference type="ARBA" id="ARBA00004141"/>
    </source>
</evidence>
<name>A0A9J6ZEW6_9BACL</name>
<comment type="subcellular location">
    <subcellularLocation>
        <location evidence="1">Membrane</location>
        <topology evidence="1">Multi-pass membrane protein</topology>
    </subcellularLocation>
</comment>
<sequence length="163" mass="17632">MNKETAFWGAVGAIAIPVFEFMYGAGEAVMIAVIALAFFIGMDWITGSRAAKKDKSYLSKYGIDGVFRTFFMLLLPAGGHLLDLLFNLPGILFGVLVAGLLYHVINSMVANAIRAGWGDWLPLAALETLLKWVGSEMDKKIQRAADRGGNITSIDSSDADANR</sequence>
<gene>
    <name evidence="7" type="ORF">NAG76_22900</name>
</gene>
<organism evidence="7 8">
    <name type="scientific">Candidatus Pristimantibacillus lignocellulolyticus</name>
    <dbReference type="NCBI Taxonomy" id="2994561"/>
    <lineage>
        <taxon>Bacteria</taxon>
        <taxon>Bacillati</taxon>
        <taxon>Bacillota</taxon>
        <taxon>Bacilli</taxon>
        <taxon>Bacillales</taxon>
        <taxon>Paenibacillaceae</taxon>
        <taxon>Candidatus Pristimantibacillus</taxon>
    </lineage>
</organism>
<protein>
    <submittedName>
        <fullName evidence="7">Phage holin family protein</fullName>
    </submittedName>
</protein>
<proteinExistence type="inferred from homology"/>